<dbReference type="SMART" id="SM00903">
    <property type="entry name" value="Flavin_Reduct"/>
    <property type="match status" value="1"/>
</dbReference>
<dbReference type="Proteomes" id="UP000217103">
    <property type="component" value="Unassembled WGS sequence"/>
</dbReference>
<dbReference type="InterPro" id="IPR050268">
    <property type="entry name" value="NADH-dep_flavin_reductase"/>
</dbReference>
<dbReference type="EMBL" id="FNKK01000002">
    <property type="protein sequence ID" value="SDQ39787.1"/>
    <property type="molecule type" value="Genomic_DNA"/>
</dbReference>
<dbReference type="STRING" id="35622.SAMN04489764_0522"/>
<reference evidence="3 4" key="1">
    <citation type="submission" date="2016-10" db="EMBL/GenBank/DDBJ databases">
        <authorList>
            <person name="de Groot N.N."/>
        </authorList>
    </citation>
    <scope>NUCLEOTIDE SEQUENCE [LARGE SCALE GENOMIC DNA]</scope>
    <source>
        <strain evidence="3 4">DSM 43794</strain>
    </source>
</reference>
<gene>
    <name evidence="3" type="ORF">SAMN04489764_0522</name>
</gene>
<accession>A0A1H1AJH3</accession>
<dbReference type="InterPro" id="IPR012349">
    <property type="entry name" value="Split_barrel_FMN-bd"/>
</dbReference>
<dbReference type="PANTHER" id="PTHR30466:SF1">
    <property type="entry name" value="FMN REDUCTASE (NADH) RUTF"/>
    <property type="match status" value="1"/>
</dbReference>
<name>A0A1H1AJH3_9ACTN</name>
<dbReference type="GO" id="GO:0010181">
    <property type="term" value="F:FMN binding"/>
    <property type="evidence" value="ECO:0007669"/>
    <property type="project" value="InterPro"/>
</dbReference>
<dbReference type="GO" id="GO:0042602">
    <property type="term" value="F:riboflavin reductase (NADPH) activity"/>
    <property type="evidence" value="ECO:0007669"/>
    <property type="project" value="TreeGrafter"/>
</dbReference>
<sequence length="163" mass="17283">MTADGENVSELRGAMRHVAAAVSVVTVKEDRDDIGGTVNTFTSVSLDPPLVMVSLAGYLAEVLLRRDLWAATVLSAGQKAVASRFATPGRPSARILLAGTPHHRGPMSEALIVGDGVTAVEAETVKAVPAGDHVVFIARALRVDYVNEEAEPLLRLRGRYLSL</sequence>
<evidence type="ECO:0000313" key="3">
    <source>
        <dbReference type="EMBL" id="SDQ39787.1"/>
    </source>
</evidence>
<evidence type="ECO:0000313" key="4">
    <source>
        <dbReference type="Proteomes" id="UP000217103"/>
    </source>
</evidence>
<feature type="domain" description="Flavin reductase like" evidence="2">
    <location>
        <begin position="15"/>
        <end position="162"/>
    </location>
</feature>
<dbReference type="PANTHER" id="PTHR30466">
    <property type="entry name" value="FLAVIN REDUCTASE"/>
    <property type="match status" value="1"/>
</dbReference>
<dbReference type="InterPro" id="IPR002563">
    <property type="entry name" value="Flavin_Rdtase-like_dom"/>
</dbReference>
<dbReference type="AlphaFoldDB" id="A0A1H1AJH3"/>
<protein>
    <submittedName>
        <fullName evidence="3">NADH-FMN oxidoreductase RutF, flavin reductase (DIM6/NTAB) family</fullName>
    </submittedName>
</protein>
<organism evidence="3 4">
    <name type="scientific">Thermostaphylospora chromogena</name>
    <dbReference type="NCBI Taxonomy" id="35622"/>
    <lineage>
        <taxon>Bacteria</taxon>
        <taxon>Bacillati</taxon>
        <taxon>Actinomycetota</taxon>
        <taxon>Actinomycetes</taxon>
        <taxon>Streptosporangiales</taxon>
        <taxon>Thermomonosporaceae</taxon>
        <taxon>Thermostaphylospora</taxon>
    </lineage>
</organism>
<dbReference type="Gene3D" id="2.30.110.10">
    <property type="entry name" value="Electron Transport, Fmn-binding Protein, Chain A"/>
    <property type="match status" value="1"/>
</dbReference>
<evidence type="ECO:0000259" key="2">
    <source>
        <dbReference type="SMART" id="SM00903"/>
    </source>
</evidence>
<proteinExistence type="predicted"/>
<dbReference type="SUPFAM" id="SSF50475">
    <property type="entry name" value="FMN-binding split barrel"/>
    <property type="match status" value="1"/>
</dbReference>
<keyword evidence="1" id="KW-0560">Oxidoreductase</keyword>
<dbReference type="GO" id="GO:0006208">
    <property type="term" value="P:pyrimidine nucleobase catabolic process"/>
    <property type="evidence" value="ECO:0007669"/>
    <property type="project" value="TreeGrafter"/>
</dbReference>
<evidence type="ECO:0000256" key="1">
    <source>
        <dbReference type="ARBA" id="ARBA00023002"/>
    </source>
</evidence>
<dbReference type="Pfam" id="PF01613">
    <property type="entry name" value="Flavin_Reduct"/>
    <property type="match status" value="1"/>
</dbReference>
<keyword evidence="4" id="KW-1185">Reference proteome</keyword>